<dbReference type="EMBL" id="BMAR01000024">
    <property type="protein sequence ID" value="GFR48511.1"/>
    <property type="molecule type" value="Genomic_DNA"/>
</dbReference>
<evidence type="ECO:0000256" key="8">
    <source>
        <dbReference type="ARBA" id="ARBA00022723"/>
    </source>
</evidence>
<comment type="similarity">
    <text evidence="5">In the C-terminal section; belongs to the GTP cyclohydrolase II family.</text>
</comment>
<dbReference type="GO" id="GO:0008686">
    <property type="term" value="F:3,4-dihydroxy-2-butanone-4-phosphate synthase activity"/>
    <property type="evidence" value="ECO:0007669"/>
    <property type="project" value="UniProtKB-EC"/>
</dbReference>
<evidence type="ECO:0000256" key="1">
    <source>
        <dbReference type="ARBA" id="ARBA00001936"/>
    </source>
</evidence>
<feature type="region of interest" description="Disordered" evidence="12">
    <location>
        <begin position="478"/>
        <end position="506"/>
    </location>
</feature>
<sequence length="506" mass="52481">MLARLTPGTVIASPAHAAKPVPVVSPVHPATLRTVGALPLISSVQSSSGVVPKAKRCSVLVHGQANSSLQLPIDLDLEEPLPGFDSIASALADLAAGKLVVVVDDEDRENEGDLIMNADKVTTESMAFLVEYTSGVVCISMEGSDLDRLRLPLMVNSAENEESMYTAFTVTVDIRDGITTGISASDRTKTVRRLADPTATAGDFRRPGHIFPLRCRPGGVLVRPGHTEAGVDLARLSGSFPAGVLCELVNKEDGSMARTPQLLEFSKRHGLRCITIADLIRYRLRHDTLITPAGQPTPTVTRSGTAVTTHCFRSLVDGTEHVAFVHGAVADASSDVLLHVHHERTLADLLDCSEPGSSGNGSGSSSSSSSSLDASLRSVAQAGAGVVLYMRGQTARGIPPSAELLTLAQQQGGRSNSSRGQDLYATDLRDAALVAQMLRALGVSRVVLAGGDAALATALRSCGLSIRTAAAAAGAGASSAHYSSSSNGTAGHARGNQQPLQAAGAR</sequence>
<dbReference type="NCBIfam" id="TIGR00506">
    <property type="entry name" value="ribB"/>
    <property type="match status" value="1"/>
</dbReference>
<dbReference type="FunFam" id="3.90.870.10:FF:000001">
    <property type="entry name" value="Riboflavin biosynthesis protein RibBA"/>
    <property type="match status" value="1"/>
</dbReference>
<gene>
    <name evidence="14" type="ORF">Agub_g10370</name>
</gene>
<dbReference type="EC" id="4.1.99.12" evidence="6"/>
<dbReference type="AlphaFoldDB" id="A0AAD3DZC2"/>
<protein>
    <recommendedName>
        <fullName evidence="6">3,4-dihydroxy-2-butanone-4-phosphate synthase</fullName>
        <ecNumber evidence="6">4.1.99.12</ecNumber>
    </recommendedName>
</protein>
<keyword evidence="8" id="KW-0479">Metal-binding</keyword>
<accession>A0AAD3DZC2</accession>
<dbReference type="HAMAP" id="MF_00180">
    <property type="entry name" value="RibB"/>
    <property type="match status" value="1"/>
</dbReference>
<reference evidence="14 15" key="1">
    <citation type="journal article" date="2021" name="Sci. Rep.">
        <title>Genome sequencing of the multicellular alga Astrephomene provides insights into convergent evolution of germ-soma differentiation.</title>
        <authorList>
            <person name="Yamashita S."/>
            <person name="Yamamoto K."/>
            <person name="Matsuzaki R."/>
            <person name="Suzuki S."/>
            <person name="Yamaguchi H."/>
            <person name="Hirooka S."/>
            <person name="Minakuchi Y."/>
            <person name="Miyagishima S."/>
            <person name="Kawachi M."/>
            <person name="Toyoda A."/>
            <person name="Nozaki H."/>
        </authorList>
    </citation>
    <scope>NUCLEOTIDE SEQUENCE [LARGE SCALE GENOMIC DNA]</scope>
    <source>
        <strain evidence="14 15">NIES-4017</strain>
    </source>
</reference>
<dbReference type="SUPFAM" id="SSF142695">
    <property type="entry name" value="RibA-like"/>
    <property type="match status" value="1"/>
</dbReference>
<keyword evidence="7" id="KW-0686">Riboflavin biosynthesis</keyword>
<dbReference type="InterPro" id="IPR000422">
    <property type="entry name" value="DHBP_synthase_RibB"/>
</dbReference>
<comment type="pathway">
    <text evidence="3">Cofactor biosynthesis; riboflavin biosynthesis; 2-hydroxy-3-oxobutyl phosphate from D-ribulose 5-phosphate: step 1/1.</text>
</comment>
<evidence type="ECO:0000256" key="5">
    <source>
        <dbReference type="ARBA" id="ARBA00008976"/>
    </source>
</evidence>
<evidence type="ECO:0000256" key="3">
    <source>
        <dbReference type="ARBA" id="ARBA00004904"/>
    </source>
</evidence>
<evidence type="ECO:0000313" key="15">
    <source>
        <dbReference type="Proteomes" id="UP001054857"/>
    </source>
</evidence>
<feature type="region of interest" description="Disordered" evidence="12">
    <location>
        <begin position="351"/>
        <end position="372"/>
    </location>
</feature>
<dbReference type="InterPro" id="IPR036144">
    <property type="entry name" value="RibA-like_sf"/>
</dbReference>
<dbReference type="Gene3D" id="3.90.870.10">
    <property type="entry name" value="DHBP synthase"/>
    <property type="match status" value="1"/>
</dbReference>
<keyword evidence="15" id="KW-1185">Reference proteome</keyword>
<proteinExistence type="inferred from homology"/>
<dbReference type="InterPro" id="IPR017945">
    <property type="entry name" value="DHBP_synth_RibB-like_a/b_dom"/>
</dbReference>
<keyword evidence="10" id="KW-0464">Manganese</keyword>
<dbReference type="PANTHER" id="PTHR21327">
    <property type="entry name" value="GTP CYCLOHYDROLASE II-RELATED"/>
    <property type="match status" value="1"/>
</dbReference>
<dbReference type="Gene3D" id="3.40.50.10990">
    <property type="entry name" value="GTP cyclohydrolase II"/>
    <property type="match status" value="1"/>
</dbReference>
<evidence type="ECO:0000256" key="12">
    <source>
        <dbReference type="SAM" id="MobiDB-lite"/>
    </source>
</evidence>
<dbReference type="GO" id="GO:0009231">
    <property type="term" value="P:riboflavin biosynthetic process"/>
    <property type="evidence" value="ECO:0007669"/>
    <property type="project" value="UniProtKB-KW"/>
</dbReference>
<organism evidence="14 15">
    <name type="scientific">Astrephomene gubernaculifera</name>
    <dbReference type="NCBI Taxonomy" id="47775"/>
    <lineage>
        <taxon>Eukaryota</taxon>
        <taxon>Viridiplantae</taxon>
        <taxon>Chlorophyta</taxon>
        <taxon>core chlorophytes</taxon>
        <taxon>Chlorophyceae</taxon>
        <taxon>CS clade</taxon>
        <taxon>Chlamydomonadales</taxon>
        <taxon>Astrephomenaceae</taxon>
        <taxon>Astrephomene</taxon>
    </lineage>
</organism>
<dbReference type="GO" id="GO:0046872">
    <property type="term" value="F:metal ion binding"/>
    <property type="evidence" value="ECO:0007669"/>
    <property type="project" value="UniProtKB-KW"/>
</dbReference>
<dbReference type="Pfam" id="PF00925">
    <property type="entry name" value="GTP_cyclohydro2"/>
    <property type="match status" value="1"/>
</dbReference>
<evidence type="ECO:0000259" key="13">
    <source>
        <dbReference type="Pfam" id="PF00925"/>
    </source>
</evidence>
<comment type="caution">
    <text evidence="14">The sequence shown here is derived from an EMBL/GenBank/DDBJ whole genome shotgun (WGS) entry which is preliminary data.</text>
</comment>
<dbReference type="Pfam" id="PF00926">
    <property type="entry name" value="DHBP_synthase"/>
    <property type="match status" value="1"/>
</dbReference>
<dbReference type="GO" id="GO:0005829">
    <property type="term" value="C:cytosol"/>
    <property type="evidence" value="ECO:0007669"/>
    <property type="project" value="TreeGrafter"/>
</dbReference>
<comment type="cofactor">
    <cofactor evidence="1">
        <name>Mn(2+)</name>
        <dbReference type="ChEBI" id="CHEBI:29035"/>
    </cofactor>
</comment>
<dbReference type="PANTHER" id="PTHR21327:SF18">
    <property type="entry name" value="3,4-DIHYDROXY-2-BUTANONE 4-PHOSPHATE SYNTHASE"/>
    <property type="match status" value="1"/>
</dbReference>
<evidence type="ECO:0000256" key="9">
    <source>
        <dbReference type="ARBA" id="ARBA00022842"/>
    </source>
</evidence>
<feature type="compositionally biased region" description="Low complexity" evidence="12">
    <location>
        <begin position="478"/>
        <end position="490"/>
    </location>
</feature>
<keyword evidence="11" id="KW-0456">Lyase</keyword>
<dbReference type="InterPro" id="IPR032677">
    <property type="entry name" value="GTP_cyclohydro_II"/>
</dbReference>
<comment type="cofactor">
    <cofactor evidence="2">
        <name>Mg(2+)</name>
        <dbReference type="ChEBI" id="CHEBI:18420"/>
    </cofactor>
</comment>
<comment type="similarity">
    <text evidence="4">In the N-terminal section; belongs to the DHBP synthase family.</text>
</comment>
<evidence type="ECO:0000256" key="2">
    <source>
        <dbReference type="ARBA" id="ARBA00001946"/>
    </source>
</evidence>
<name>A0AAD3DZC2_9CHLO</name>
<evidence type="ECO:0000256" key="11">
    <source>
        <dbReference type="ARBA" id="ARBA00023239"/>
    </source>
</evidence>
<keyword evidence="9" id="KW-0460">Magnesium</keyword>
<evidence type="ECO:0000256" key="6">
    <source>
        <dbReference type="ARBA" id="ARBA00012153"/>
    </source>
</evidence>
<dbReference type="SUPFAM" id="SSF55821">
    <property type="entry name" value="YrdC/RibB"/>
    <property type="match status" value="1"/>
</dbReference>
<evidence type="ECO:0000256" key="10">
    <source>
        <dbReference type="ARBA" id="ARBA00023211"/>
    </source>
</evidence>
<dbReference type="Proteomes" id="UP001054857">
    <property type="component" value="Unassembled WGS sequence"/>
</dbReference>
<evidence type="ECO:0000256" key="4">
    <source>
        <dbReference type="ARBA" id="ARBA00005520"/>
    </source>
</evidence>
<evidence type="ECO:0000313" key="14">
    <source>
        <dbReference type="EMBL" id="GFR48511.1"/>
    </source>
</evidence>
<feature type="domain" description="GTP cyclohydrolase II" evidence="13">
    <location>
        <begin position="301"/>
        <end position="467"/>
    </location>
</feature>
<evidence type="ECO:0000256" key="7">
    <source>
        <dbReference type="ARBA" id="ARBA00022619"/>
    </source>
</evidence>